<evidence type="ECO:0000313" key="3">
    <source>
        <dbReference type="EMBL" id="KAF2108210.1"/>
    </source>
</evidence>
<reference evidence="3" key="1">
    <citation type="journal article" date="2020" name="Stud. Mycol.">
        <title>101 Dothideomycetes genomes: a test case for predicting lifestyles and emergence of pathogens.</title>
        <authorList>
            <person name="Haridas S."/>
            <person name="Albert R."/>
            <person name="Binder M."/>
            <person name="Bloem J."/>
            <person name="Labutti K."/>
            <person name="Salamov A."/>
            <person name="Andreopoulos B."/>
            <person name="Baker S."/>
            <person name="Barry K."/>
            <person name="Bills G."/>
            <person name="Bluhm B."/>
            <person name="Cannon C."/>
            <person name="Castanera R."/>
            <person name="Culley D."/>
            <person name="Daum C."/>
            <person name="Ezra D."/>
            <person name="Gonzalez J."/>
            <person name="Henrissat B."/>
            <person name="Kuo A."/>
            <person name="Liang C."/>
            <person name="Lipzen A."/>
            <person name="Lutzoni F."/>
            <person name="Magnuson J."/>
            <person name="Mondo S."/>
            <person name="Nolan M."/>
            <person name="Ohm R."/>
            <person name="Pangilinan J."/>
            <person name="Park H.-J."/>
            <person name="Ramirez L."/>
            <person name="Alfaro M."/>
            <person name="Sun H."/>
            <person name="Tritt A."/>
            <person name="Yoshinaga Y."/>
            <person name="Zwiers L.-H."/>
            <person name="Turgeon B."/>
            <person name="Goodwin S."/>
            <person name="Spatafora J."/>
            <person name="Crous P."/>
            <person name="Grigoriev I."/>
        </authorList>
    </citation>
    <scope>NUCLEOTIDE SEQUENCE</scope>
    <source>
        <strain evidence="3">CBS 627.86</strain>
    </source>
</reference>
<organism evidence="3 4">
    <name type="scientific">Lophiotrema nucula</name>
    <dbReference type="NCBI Taxonomy" id="690887"/>
    <lineage>
        <taxon>Eukaryota</taxon>
        <taxon>Fungi</taxon>
        <taxon>Dikarya</taxon>
        <taxon>Ascomycota</taxon>
        <taxon>Pezizomycotina</taxon>
        <taxon>Dothideomycetes</taxon>
        <taxon>Pleosporomycetidae</taxon>
        <taxon>Pleosporales</taxon>
        <taxon>Lophiotremataceae</taxon>
        <taxon>Lophiotrema</taxon>
    </lineage>
</organism>
<feature type="transmembrane region" description="Helical" evidence="1">
    <location>
        <begin position="70"/>
        <end position="88"/>
    </location>
</feature>
<dbReference type="OrthoDB" id="5429634at2759"/>
<feature type="transmembrane region" description="Helical" evidence="1">
    <location>
        <begin position="343"/>
        <end position="364"/>
    </location>
</feature>
<proteinExistence type="predicted"/>
<accession>A0A6A5YMJ6</accession>
<keyword evidence="1" id="KW-1133">Transmembrane helix</keyword>
<sequence>MEPRTLSRISVGIHLLINALSTILLAASNYTMQVLSSPTRGDLDKAHRSGKWFDIGVLSSRNLSTIPGRRLLLCIVLGFSSIPLHLFYNSAAIYIAATIDDYDIFLVDEGSTQWRSIASNDSYATLSNAKWSGEYDTAIVHSGDLYFAIDGFASALSNNLTTLEIDSSWPATVDWKSDLKGTRTAVQALSRMNITANAWLNLTSVSNGTTPNYAHIAQVLARNVPRQDRIVFVLSFLLIVIICNAVKLATMLYVLFKERADFNVTLGDTAASFLCFPDSSTEKMCVYPRDIVIADVHRRLANDPYEVDQDIDDEAGKLEGNDPKVWRKHSHPYTPPVTISRSLGSYFIIAVICISFPICTAAAFNVSRAWGTTSDIILGRFKVNSENTLLVAWLANTPQLILSFCYLSINSECTSMAGAYEWNNMGTSRKGLRVTKPFQDQRSTYFLQLPYRWSLPLAAVSGGIHWLLSQSIFLVRIDYYDRDGRLLTGSRLGCGISGLSIIVLCVSFWILVVAVASMGRRLLRVRIPFAASCSLVVSAACHPPSNDQEPHLKKVQWGVVEERMFEGELHCSLSCRPVRKPKPGTKYL</sequence>
<keyword evidence="1" id="KW-0812">Transmembrane</keyword>
<feature type="domain" description="DUF6536" evidence="2">
    <location>
        <begin position="5"/>
        <end position="110"/>
    </location>
</feature>
<dbReference type="Proteomes" id="UP000799770">
    <property type="component" value="Unassembled WGS sequence"/>
</dbReference>
<gene>
    <name evidence="3" type="ORF">BDV96DRAFT_285358</name>
</gene>
<feature type="transmembrane region" description="Helical" evidence="1">
    <location>
        <begin position="230"/>
        <end position="256"/>
    </location>
</feature>
<protein>
    <recommendedName>
        <fullName evidence="2">DUF6536 domain-containing protein</fullName>
    </recommendedName>
</protein>
<name>A0A6A5YMJ6_9PLEO</name>
<feature type="transmembrane region" description="Helical" evidence="1">
    <location>
        <begin position="12"/>
        <end position="32"/>
    </location>
</feature>
<evidence type="ECO:0000259" key="2">
    <source>
        <dbReference type="Pfam" id="PF20163"/>
    </source>
</evidence>
<keyword evidence="4" id="KW-1185">Reference proteome</keyword>
<dbReference type="InterPro" id="IPR046623">
    <property type="entry name" value="DUF6536"/>
</dbReference>
<dbReference type="PANTHER" id="PTHR35395:SF1">
    <property type="entry name" value="DUF6536 DOMAIN-CONTAINING PROTEIN"/>
    <property type="match status" value="1"/>
</dbReference>
<keyword evidence="1" id="KW-0472">Membrane</keyword>
<evidence type="ECO:0000313" key="4">
    <source>
        <dbReference type="Proteomes" id="UP000799770"/>
    </source>
</evidence>
<dbReference type="Pfam" id="PF20163">
    <property type="entry name" value="DUF6536"/>
    <property type="match status" value="1"/>
</dbReference>
<dbReference type="PANTHER" id="PTHR35395">
    <property type="entry name" value="DUF6536 DOMAIN-CONTAINING PROTEIN"/>
    <property type="match status" value="1"/>
</dbReference>
<feature type="transmembrane region" description="Helical" evidence="1">
    <location>
        <begin position="455"/>
        <end position="475"/>
    </location>
</feature>
<dbReference type="AlphaFoldDB" id="A0A6A5YMJ6"/>
<dbReference type="EMBL" id="ML977349">
    <property type="protein sequence ID" value="KAF2108210.1"/>
    <property type="molecule type" value="Genomic_DNA"/>
</dbReference>
<feature type="transmembrane region" description="Helical" evidence="1">
    <location>
        <begin position="495"/>
        <end position="516"/>
    </location>
</feature>
<evidence type="ECO:0000256" key="1">
    <source>
        <dbReference type="SAM" id="Phobius"/>
    </source>
</evidence>